<accession>A0A1B6LRI3</accession>
<gene>
    <name evidence="1" type="ORF">g.53561</name>
</gene>
<evidence type="ECO:0000313" key="1">
    <source>
        <dbReference type="EMBL" id="JAT26338.1"/>
    </source>
</evidence>
<organism evidence="1">
    <name type="scientific">Graphocephala atropunctata</name>
    <dbReference type="NCBI Taxonomy" id="36148"/>
    <lineage>
        <taxon>Eukaryota</taxon>
        <taxon>Metazoa</taxon>
        <taxon>Ecdysozoa</taxon>
        <taxon>Arthropoda</taxon>
        <taxon>Hexapoda</taxon>
        <taxon>Insecta</taxon>
        <taxon>Pterygota</taxon>
        <taxon>Neoptera</taxon>
        <taxon>Paraneoptera</taxon>
        <taxon>Hemiptera</taxon>
        <taxon>Auchenorrhyncha</taxon>
        <taxon>Membracoidea</taxon>
        <taxon>Cicadellidae</taxon>
        <taxon>Cicadellinae</taxon>
        <taxon>Cicadellini</taxon>
        <taxon>Graphocephala</taxon>
    </lineage>
</organism>
<sequence>MSLRTLPLEVLEILFLYVGIEDLLGVWEVVGVEGSESFWRKVCRREGFLKIPGEEESWKDVFQRSINWATGTFQKREYKFEKLKNKPLDIKDTLHGKNLLVKGKNDVLIWNLETDPEMVQTLSTDYLRVEGSKLYTHVATSSSIYSKEKSKYKKLMDLMSNSPHKFSLQYALSEDFFAVFQDNHRTIWIIDFARVDQSSVTLSQKVMPITLLLQNAVLNVLVIEMNRYVLKRFNLHSKEWLEEVVLFKGAALISYPDLHMSSDLIAGWCNVFDNRGITPLKVWNAKGELLNSLSMDFITSFGPNKKLRDPDRIFWMIVKGEYVIISTSTTSLTIWNSKDPDVCRELPKVKDLYKGQCIISSSLLVLSYSHCFKVIDFKKAKYLYEVEHQNLPVMFFRNEYFYITLSEVREKSEGISLGEECLPQSSDSSQGHSSTYDELFNPIRSVFEYTMCIYDFRGSYS</sequence>
<name>A0A1B6LRI3_9HEMI</name>
<dbReference type="AlphaFoldDB" id="A0A1B6LRI3"/>
<reference evidence="1" key="1">
    <citation type="submission" date="2015-11" db="EMBL/GenBank/DDBJ databases">
        <title>De novo transcriptome assembly of four potential Pierce s Disease insect vectors from Arizona vineyards.</title>
        <authorList>
            <person name="Tassone E.E."/>
        </authorList>
    </citation>
    <scope>NUCLEOTIDE SEQUENCE</scope>
</reference>
<protein>
    <recommendedName>
        <fullName evidence="2">F-box domain-containing protein</fullName>
    </recommendedName>
</protein>
<dbReference type="EMBL" id="GEBQ01013639">
    <property type="protein sequence ID" value="JAT26338.1"/>
    <property type="molecule type" value="Transcribed_RNA"/>
</dbReference>
<proteinExistence type="predicted"/>
<evidence type="ECO:0008006" key="2">
    <source>
        <dbReference type="Google" id="ProtNLM"/>
    </source>
</evidence>